<dbReference type="eggNOG" id="ENOG502RASA">
    <property type="taxonomic scope" value="Eukaryota"/>
</dbReference>
<sequence length="316" mass="34564">MFEGLYRSSGGSASLLAREKSAVAAGIRPPRRALSTNDFIYPTPPSRTLLIQTSGLSTCSPADVTPQRPPTIAEETATAILSPRRRRLLPAQALNRESSPARPQRPKLGAPRRSYSVMDYEPVPPTHQPSANLQLADLPAELHYAIFDFLDPIDSTCLGLTNKHFYAIHRRMHGTVPLSARRTGPNDMEWVWHKAGRLSPPPTPPASPPGLDKILVGMDAATQGTGTPITTPTSPKALALLRVRGQALCRKCGVSRCELHTHIQTWMGPGYEYCAVRDKFGKPALEGARESCFRSSPKHPNRCGRHHVPKTQPMSP</sequence>
<accession>F0XDW1</accession>
<dbReference type="Proteomes" id="UP000007796">
    <property type="component" value="Unassembled WGS sequence"/>
</dbReference>
<proteinExistence type="predicted"/>
<feature type="region of interest" description="Disordered" evidence="1">
    <location>
        <begin position="91"/>
        <end position="113"/>
    </location>
</feature>
<evidence type="ECO:0000313" key="4">
    <source>
        <dbReference type="Proteomes" id="UP000007796"/>
    </source>
</evidence>
<dbReference type="OrthoDB" id="3445164at2759"/>
<dbReference type="GeneID" id="25974648"/>
<dbReference type="PROSITE" id="PS50181">
    <property type="entry name" value="FBOX"/>
    <property type="match status" value="1"/>
</dbReference>
<keyword evidence="4" id="KW-1185">Reference proteome</keyword>
<evidence type="ECO:0000313" key="3">
    <source>
        <dbReference type="EMBL" id="EFX04809.1"/>
    </source>
</evidence>
<dbReference type="InterPro" id="IPR001810">
    <property type="entry name" value="F-box_dom"/>
</dbReference>
<dbReference type="EMBL" id="GL629765">
    <property type="protein sequence ID" value="EFX04809.1"/>
    <property type="molecule type" value="Genomic_DNA"/>
</dbReference>
<dbReference type="RefSeq" id="XP_014174291.1">
    <property type="nucleotide sequence ID" value="XM_014318816.1"/>
</dbReference>
<reference evidence="3 4" key="1">
    <citation type="journal article" date="2011" name="Proc. Natl. Acad. Sci. U.S.A.">
        <title>Genome and transcriptome analyses of the mountain pine beetle-fungal symbiont Grosmannia clavigera, a lodgepole pine pathogen.</title>
        <authorList>
            <person name="DiGuistini S."/>
            <person name="Wang Y."/>
            <person name="Liao N.Y."/>
            <person name="Taylor G."/>
            <person name="Tanguay P."/>
            <person name="Feau N."/>
            <person name="Henrissat B."/>
            <person name="Chan S.K."/>
            <person name="Hesse-Orce U."/>
            <person name="Alamouti S.M."/>
            <person name="Tsui C.K.M."/>
            <person name="Docking R.T."/>
            <person name="Levasseur A."/>
            <person name="Haridas S."/>
            <person name="Robertson G."/>
            <person name="Birol I."/>
            <person name="Holt R.A."/>
            <person name="Marra M.A."/>
            <person name="Hamelin R.C."/>
            <person name="Hirst M."/>
            <person name="Jones S.J.M."/>
            <person name="Bohlmann J."/>
            <person name="Breuil C."/>
        </authorList>
    </citation>
    <scope>NUCLEOTIDE SEQUENCE [LARGE SCALE GENOMIC DNA]</scope>
    <source>
        <strain evidence="4">kw1407 / UAMH 11150</strain>
    </source>
</reference>
<dbReference type="CDD" id="cd09917">
    <property type="entry name" value="F-box_SF"/>
    <property type="match status" value="1"/>
</dbReference>
<feature type="compositionally biased region" description="Basic residues" evidence="1">
    <location>
        <begin position="296"/>
        <end position="309"/>
    </location>
</feature>
<feature type="region of interest" description="Disordered" evidence="1">
    <location>
        <begin position="291"/>
        <end position="316"/>
    </location>
</feature>
<dbReference type="SUPFAM" id="SSF81383">
    <property type="entry name" value="F-box domain"/>
    <property type="match status" value="1"/>
</dbReference>
<feature type="domain" description="F-box" evidence="2">
    <location>
        <begin position="132"/>
        <end position="168"/>
    </location>
</feature>
<organism evidence="4">
    <name type="scientific">Grosmannia clavigera (strain kw1407 / UAMH 11150)</name>
    <name type="common">Blue stain fungus</name>
    <name type="synonym">Graphiocladiella clavigera</name>
    <dbReference type="NCBI Taxonomy" id="655863"/>
    <lineage>
        <taxon>Eukaryota</taxon>
        <taxon>Fungi</taxon>
        <taxon>Dikarya</taxon>
        <taxon>Ascomycota</taxon>
        <taxon>Pezizomycotina</taxon>
        <taxon>Sordariomycetes</taxon>
        <taxon>Sordariomycetidae</taxon>
        <taxon>Ophiostomatales</taxon>
        <taxon>Ophiostomataceae</taxon>
        <taxon>Leptographium</taxon>
    </lineage>
</organism>
<dbReference type="InterPro" id="IPR036047">
    <property type="entry name" value="F-box-like_dom_sf"/>
</dbReference>
<name>F0XDW1_GROCL</name>
<protein>
    <submittedName>
        <fullName evidence="3">F-box domain containing protein</fullName>
    </submittedName>
</protein>
<gene>
    <name evidence="3" type="ORF">CMQ_1737</name>
</gene>
<dbReference type="AlphaFoldDB" id="F0XDW1"/>
<dbReference type="HOGENOM" id="CLU_073405_0_0_1"/>
<evidence type="ECO:0000256" key="1">
    <source>
        <dbReference type="SAM" id="MobiDB-lite"/>
    </source>
</evidence>
<dbReference type="InParanoid" id="F0XDW1"/>
<evidence type="ECO:0000259" key="2">
    <source>
        <dbReference type="PROSITE" id="PS50181"/>
    </source>
</evidence>